<comment type="subcellular location">
    <subcellularLocation>
        <location evidence="1">Endomembrane system</location>
        <topology evidence="1">Multi-pass membrane protein</topology>
    </subcellularLocation>
</comment>
<keyword evidence="3" id="KW-0813">Transport</keyword>
<proteinExistence type="predicted"/>
<keyword evidence="6" id="KW-1278">Translocase</keyword>
<evidence type="ECO:0000256" key="8">
    <source>
        <dbReference type="ARBA" id="ARBA00023065"/>
    </source>
</evidence>
<dbReference type="InterPro" id="IPR004131">
    <property type="entry name" value="PPase-energised_H-pump"/>
</dbReference>
<feature type="transmembrane region" description="Helical" evidence="10">
    <location>
        <begin position="137"/>
        <end position="157"/>
    </location>
</feature>
<evidence type="ECO:0000256" key="4">
    <source>
        <dbReference type="ARBA" id="ARBA00022692"/>
    </source>
</evidence>
<dbReference type="EMBL" id="RCHU01001047">
    <property type="protein sequence ID" value="TKR79545.1"/>
    <property type="molecule type" value="Genomic_DNA"/>
</dbReference>
<keyword evidence="5" id="KW-0460">Magnesium</keyword>
<keyword evidence="8" id="KW-0406">Ion transport</keyword>
<keyword evidence="9 10" id="KW-0472">Membrane</keyword>
<accession>A0A4V6A2M2</accession>
<keyword evidence="7 10" id="KW-1133">Transmembrane helix</keyword>
<dbReference type="PANTHER" id="PTHR31998">
    <property type="entry name" value="K(+)-INSENSITIVE PYROPHOSPHATE-ENERGIZED PROTON PUMP"/>
    <property type="match status" value="1"/>
</dbReference>
<name>A0A4V6A2M2_POPAL</name>
<organism evidence="11">
    <name type="scientific">Populus alba</name>
    <name type="common">White poplar</name>
    <dbReference type="NCBI Taxonomy" id="43335"/>
    <lineage>
        <taxon>Eukaryota</taxon>
        <taxon>Viridiplantae</taxon>
        <taxon>Streptophyta</taxon>
        <taxon>Embryophyta</taxon>
        <taxon>Tracheophyta</taxon>
        <taxon>Spermatophyta</taxon>
        <taxon>Magnoliopsida</taxon>
        <taxon>eudicotyledons</taxon>
        <taxon>Gunneridae</taxon>
        <taxon>Pentapetalae</taxon>
        <taxon>rosids</taxon>
        <taxon>fabids</taxon>
        <taxon>Malpighiales</taxon>
        <taxon>Salicaceae</taxon>
        <taxon>Saliceae</taxon>
        <taxon>Populus</taxon>
    </lineage>
</organism>
<dbReference type="STRING" id="43335.A0A4V6A2M2"/>
<feature type="transmembrane region" description="Helical" evidence="10">
    <location>
        <begin position="60"/>
        <end position="79"/>
    </location>
</feature>
<evidence type="ECO:0000256" key="3">
    <source>
        <dbReference type="ARBA" id="ARBA00022448"/>
    </source>
</evidence>
<evidence type="ECO:0000256" key="7">
    <source>
        <dbReference type="ARBA" id="ARBA00022989"/>
    </source>
</evidence>
<gene>
    <name evidence="11" type="ORF">D5086_0000271230</name>
</gene>
<dbReference type="GO" id="GO:0012505">
    <property type="term" value="C:endomembrane system"/>
    <property type="evidence" value="ECO:0007669"/>
    <property type="project" value="UniProtKB-SubCell"/>
</dbReference>
<protein>
    <recommendedName>
        <fullName evidence="2">H(+)-exporting diphosphatase</fullName>
        <ecNumber evidence="2">7.1.3.1</ecNumber>
    </recommendedName>
</protein>
<feature type="transmembrane region" description="Helical" evidence="10">
    <location>
        <begin position="91"/>
        <end position="117"/>
    </location>
</feature>
<keyword evidence="4 10" id="KW-0812">Transmembrane</keyword>
<dbReference type="AlphaFoldDB" id="A0A4V6A2M2"/>
<comment type="caution">
    <text evidence="11">The sequence shown here is derived from an EMBL/GenBank/DDBJ whole genome shotgun (WGS) entry which is preliminary data.</text>
</comment>
<dbReference type="GO" id="GO:0004427">
    <property type="term" value="F:inorganic diphosphate phosphatase activity"/>
    <property type="evidence" value="ECO:0007669"/>
    <property type="project" value="InterPro"/>
</dbReference>
<evidence type="ECO:0000256" key="10">
    <source>
        <dbReference type="SAM" id="Phobius"/>
    </source>
</evidence>
<evidence type="ECO:0000256" key="1">
    <source>
        <dbReference type="ARBA" id="ARBA00004127"/>
    </source>
</evidence>
<dbReference type="GO" id="GO:0009678">
    <property type="term" value="F:diphosphate hydrolysis-driven proton transmembrane transporter activity"/>
    <property type="evidence" value="ECO:0007669"/>
    <property type="project" value="UniProtKB-EC"/>
</dbReference>
<sequence length="221" mass="24313">MGFLLAVNGLSVPCININVFKLYYGDERKGIFKFDGPRNLVVIADNVGDMTGMGFDIFSSYAQFYCVALVVASISSFGINHESTPMLYPRIVSYLVNIFVSFSFAAMYGIVVTALGISSTIATRLVIDAYGPISDNAGVFIGLIVGAMLSYWFSVMIMKIVGSATLQVVEEVCRQFNTIPHLMKDTIKLNYVIRVKISTNAFIIEMILPGALEFSLEDRAF</sequence>
<reference evidence="11" key="1">
    <citation type="submission" date="2018-10" db="EMBL/GenBank/DDBJ databases">
        <title>Population genomic analysis revealed the cold adaptation of white poplar.</title>
        <authorList>
            <person name="Liu Y.-J."/>
        </authorList>
    </citation>
    <scope>NUCLEOTIDE SEQUENCE [LARGE SCALE GENOMIC DNA]</scope>
    <source>
        <strain evidence="11">PAL-ZL1</strain>
    </source>
</reference>
<evidence type="ECO:0000313" key="11">
    <source>
        <dbReference type="EMBL" id="TKR79545.1"/>
    </source>
</evidence>
<dbReference type="EC" id="7.1.3.1" evidence="2"/>
<evidence type="ECO:0000256" key="9">
    <source>
        <dbReference type="ARBA" id="ARBA00023136"/>
    </source>
</evidence>
<evidence type="ECO:0000256" key="5">
    <source>
        <dbReference type="ARBA" id="ARBA00022842"/>
    </source>
</evidence>
<dbReference type="Pfam" id="PF03030">
    <property type="entry name" value="H_PPase"/>
    <property type="match status" value="2"/>
</dbReference>
<evidence type="ECO:0000256" key="6">
    <source>
        <dbReference type="ARBA" id="ARBA00022967"/>
    </source>
</evidence>
<dbReference type="GO" id="GO:0016020">
    <property type="term" value="C:membrane"/>
    <property type="evidence" value="ECO:0007669"/>
    <property type="project" value="InterPro"/>
</dbReference>
<evidence type="ECO:0000256" key="2">
    <source>
        <dbReference type="ARBA" id="ARBA00013242"/>
    </source>
</evidence>